<feature type="region of interest" description="Disordered" evidence="1">
    <location>
        <begin position="1"/>
        <end position="26"/>
    </location>
</feature>
<proteinExistence type="predicted"/>
<comment type="caution">
    <text evidence="2">The sequence shown here is derived from an EMBL/GenBank/DDBJ whole genome shotgun (WGS) entry which is preliminary data.</text>
</comment>
<gene>
    <name evidence="2" type="ORF">ACFQ33_00530</name>
</gene>
<keyword evidence="3" id="KW-1185">Reference proteome</keyword>
<dbReference type="EMBL" id="JBHTNF010000001">
    <property type="protein sequence ID" value="MFD1326386.1"/>
    <property type="molecule type" value="Genomic_DNA"/>
</dbReference>
<accession>A0ABW3YP62</accession>
<reference evidence="3" key="1">
    <citation type="journal article" date="2019" name="Int. J. Syst. Evol. Microbiol.">
        <title>The Global Catalogue of Microorganisms (GCM) 10K type strain sequencing project: providing services to taxonomists for standard genome sequencing and annotation.</title>
        <authorList>
            <consortium name="The Broad Institute Genomics Platform"/>
            <consortium name="The Broad Institute Genome Sequencing Center for Infectious Disease"/>
            <person name="Wu L."/>
            <person name="Ma J."/>
        </authorList>
    </citation>
    <scope>NUCLEOTIDE SEQUENCE [LARGE SCALE GENOMIC DNA]</scope>
    <source>
        <strain evidence="3">CCUG 55609</strain>
    </source>
</reference>
<protein>
    <submittedName>
        <fullName evidence="2">Uncharacterized protein</fullName>
    </submittedName>
</protein>
<evidence type="ECO:0000256" key="1">
    <source>
        <dbReference type="SAM" id="MobiDB-lite"/>
    </source>
</evidence>
<sequence length="52" mass="5687">MSLQEESRSINLPPRQSRPDGHAQIHSPAVDLSYYCQPGATRLAEQQAGASH</sequence>
<dbReference type="Proteomes" id="UP001597173">
    <property type="component" value="Unassembled WGS sequence"/>
</dbReference>
<evidence type="ECO:0000313" key="2">
    <source>
        <dbReference type="EMBL" id="MFD1326386.1"/>
    </source>
</evidence>
<organism evidence="2 3">
    <name type="scientific">Mycoplana ramosa</name>
    <name type="common">Mycoplana bullata</name>
    <dbReference type="NCBI Taxonomy" id="40837"/>
    <lineage>
        <taxon>Bacteria</taxon>
        <taxon>Pseudomonadati</taxon>
        <taxon>Pseudomonadota</taxon>
        <taxon>Alphaproteobacteria</taxon>
        <taxon>Hyphomicrobiales</taxon>
        <taxon>Rhizobiaceae</taxon>
        <taxon>Mycoplana</taxon>
    </lineage>
</organism>
<dbReference type="RefSeq" id="WP_374839674.1">
    <property type="nucleotide sequence ID" value="NZ_JBHEEW010000010.1"/>
</dbReference>
<name>A0ABW3YP62_MYCRA</name>
<evidence type="ECO:0000313" key="3">
    <source>
        <dbReference type="Proteomes" id="UP001597173"/>
    </source>
</evidence>